<feature type="compositionally biased region" description="Polar residues" evidence="6">
    <location>
        <begin position="628"/>
        <end position="646"/>
    </location>
</feature>
<feature type="compositionally biased region" description="Low complexity" evidence="6">
    <location>
        <begin position="610"/>
        <end position="627"/>
    </location>
</feature>
<name>A0A194V688_CYTMA</name>
<evidence type="ECO:0000313" key="8">
    <source>
        <dbReference type="Proteomes" id="UP000078576"/>
    </source>
</evidence>
<evidence type="ECO:0000256" key="5">
    <source>
        <dbReference type="ARBA" id="ARBA00023136"/>
    </source>
</evidence>
<gene>
    <name evidence="7" type="ORF">VP1G_06672</name>
</gene>
<organism evidence="7 8">
    <name type="scientific">Cytospora mali</name>
    <name type="common">Apple Valsa canker fungus</name>
    <name type="synonym">Valsa mali</name>
    <dbReference type="NCBI Taxonomy" id="578113"/>
    <lineage>
        <taxon>Eukaryota</taxon>
        <taxon>Fungi</taxon>
        <taxon>Dikarya</taxon>
        <taxon>Ascomycota</taxon>
        <taxon>Pezizomycotina</taxon>
        <taxon>Sordariomycetes</taxon>
        <taxon>Sordariomycetidae</taxon>
        <taxon>Diaporthales</taxon>
        <taxon>Cytosporaceae</taxon>
        <taxon>Cytospora</taxon>
    </lineage>
</organism>
<reference evidence="8" key="1">
    <citation type="submission" date="2014-12" db="EMBL/GenBank/DDBJ databases">
        <title>Genome Sequence of Valsa Canker Pathogens Uncovers a Specific Adaption of Colonization on Woody Bark.</title>
        <authorList>
            <person name="Yin Z."/>
            <person name="Liu H."/>
            <person name="Gao X."/>
            <person name="Li Z."/>
            <person name="Song N."/>
            <person name="Ke X."/>
            <person name="Dai Q."/>
            <person name="Wu Y."/>
            <person name="Sun Y."/>
            <person name="Xu J.-R."/>
            <person name="Kang Z.K."/>
            <person name="Wang L."/>
            <person name="Huang L."/>
        </authorList>
    </citation>
    <scope>NUCLEOTIDE SEQUENCE [LARGE SCALE GENOMIC DNA]</scope>
    <source>
        <strain evidence="8">SXYL134</strain>
    </source>
</reference>
<evidence type="ECO:0000256" key="6">
    <source>
        <dbReference type="SAM" id="MobiDB-lite"/>
    </source>
</evidence>
<keyword evidence="5" id="KW-0472">Membrane</keyword>
<evidence type="ECO:0000256" key="2">
    <source>
        <dbReference type="ARBA" id="ARBA00004421"/>
    </source>
</evidence>
<feature type="compositionally biased region" description="Polar residues" evidence="6">
    <location>
        <begin position="489"/>
        <end position="498"/>
    </location>
</feature>
<evidence type="ECO:0000256" key="1">
    <source>
        <dbReference type="ARBA" id="ARBA00003594"/>
    </source>
</evidence>
<dbReference type="InterPro" id="IPR024758">
    <property type="entry name" value="Inp1"/>
</dbReference>
<sequence>MDRLRPPGAAVPFPAPRRHSTVPTTFQPITPRPAPEPVANGSLETLYNHPSVKIVAFTAGKPATDRLGPALDEIPGTLPSSSQIERTIAVGAFQIYRAPGSVAFLRCGSALQPILPKSQCWCLDEKSSKFALQIRRPNYWRIEVPSVDDEDIRRALVLREILDKIMQFEKTPCPFERNFTVELPERPTTPVKKRPWTPPVRTVSMNWPPVQQAVTSPPEFATRTRFYNPSARRHSDFSLDMLNMSFAPATPETKPDGEDVPDKKKSDTPTKPPSRRVSEMAFRPLPEEPEPLIPPLTAIPPEVIGNAKDNLPQITATIAPKVEPDESKTSSETPSLTIAQDIEQKQESILITKKPSHMIQNSKRPTIYNAQPMEPAVSTLSTTTQFNGNRVELHEAHTNTASPEMMVTPISSPVGTVQSRREAIDESENREGGTLEGSGEVQVRRTRLAAFASRRAATTPSLRLRTSSSPFNRVVENTPKETPEPGSPADSSDSFHSTESWHSPIAPPSPPLSPSRTYPFPHENIPLTRVHQERRASDYEATPTAAVWERNSTGAVAGSGQNTPITPFTNMGMVVETSEGTETDPKPSTEAMLAIPINGKLDTEEHATTDTDSLSTSWSSAASRTSSPNVNPLQHCPSTTSVSISHSTPRSLSPLPPPATLFTPRAGGALRRLPSTAELQVRASTAVRTIRRIPSAILNKTCEIFFSPPAHMIALMLKVAARIAAGEWRGFVFGMGEGGEVVDVRWDWSDEHSDLDESAALEGWSEADFDFTGSGGQGLRARRQGRRARASFTAADLSRPRGKILEYQDPWATSPEDLEPGRAEDDDPSRSWGVD</sequence>
<keyword evidence="8" id="KW-1185">Reference proteome</keyword>
<feature type="compositionally biased region" description="Low complexity" evidence="6">
    <location>
        <begin position="458"/>
        <end position="470"/>
    </location>
</feature>
<comment type="similarity">
    <text evidence="3">Belongs to the INP1 family.</text>
</comment>
<proteinExistence type="inferred from homology"/>
<feature type="region of interest" description="Disordered" evidence="6">
    <location>
        <begin position="601"/>
        <end position="660"/>
    </location>
</feature>
<feature type="compositionally biased region" description="Basic and acidic residues" evidence="6">
    <location>
        <begin position="419"/>
        <end position="433"/>
    </location>
</feature>
<evidence type="ECO:0000313" key="7">
    <source>
        <dbReference type="EMBL" id="KUI59424.1"/>
    </source>
</evidence>
<evidence type="ECO:0000256" key="4">
    <source>
        <dbReference type="ARBA" id="ARBA00021397"/>
    </source>
</evidence>
<dbReference type="Pfam" id="PF12634">
    <property type="entry name" value="Inp1"/>
    <property type="match status" value="1"/>
</dbReference>
<dbReference type="GO" id="GO:0005780">
    <property type="term" value="C:extrinsic component of intraperoxisomal membrane"/>
    <property type="evidence" value="ECO:0007669"/>
    <property type="project" value="InterPro"/>
</dbReference>
<feature type="region of interest" description="Disordered" evidence="6">
    <location>
        <begin position="247"/>
        <end position="278"/>
    </location>
</feature>
<dbReference type="Proteomes" id="UP000078576">
    <property type="component" value="Unassembled WGS sequence"/>
</dbReference>
<accession>A0A194V688</accession>
<evidence type="ECO:0000256" key="3">
    <source>
        <dbReference type="ARBA" id="ARBA00010707"/>
    </source>
</evidence>
<feature type="compositionally biased region" description="Polar residues" evidence="6">
    <location>
        <begin position="409"/>
        <end position="418"/>
    </location>
</feature>
<feature type="region of interest" description="Disordered" evidence="6">
    <location>
        <begin position="1"/>
        <end position="33"/>
    </location>
</feature>
<dbReference type="OrthoDB" id="4097008at2759"/>
<protein>
    <recommendedName>
        <fullName evidence="4">Inheritance of peroxisomes protein 1</fullName>
    </recommendedName>
</protein>
<feature type="region of interest" description="Disordered" evidence="6">
    <location>
        <begin position="775"/>
        <end position="835"/>
    </location>
</feature>
<feature type="compositionally biased region" description="Basic and acidic residues" evidence="6">
    <location>
        <begin position="253"/>
        <end position="268"/>
    </location>
</feature>
<feature type="region of interest" description="Disordered" evidence="6">
    <location>
        <begin position="405"/>
        <end position="523"/>
    </location>
</feature>
<feature type="compositionally biased region" description="Basic residues" evidence="6">
    <location>
        <begin position="780"/>
        <end position="789"/>
    </location>
</feature>
<dbReference type="STRING" id="694573.A0A194V688"/>
<dbReference type="EMBL" id="KN714730">
    <property type="protein sequence ID" value="KUI59424.1"/>
    <property type="molecule type" value="Genomic_DNA"/>
</dbReference>
<comment type="subcellular location">
    <subcellularLocation>
        <location evidence="2">Peroxisome membrane</location>
        <topology evidence="2">Peripheral membrane protein</topology>
    </subcellularLocation>
</comment>
<comment type="function">
    <text evidence="1">Required for peroxisome inheritance.</text>
</comment>
<dbReference type="GO" id="GO:0045033">
    <property type="term" value="P:peroxisome inheritance"/>
    <property type="evidence" value="ECO:0007669"/>
    <property type="project" value="InterPro"/>
</dbReference>
<dbReference type="AlphaFoldDB" id="A0A194V688"/>